<dbReference type="EMBL" id="JBBPCC010000015">
    <property type="protein sequence ID" value="MEK8130553.1"/>
    <property type="molecule type" value="Genomic_DNA"/>
</dbReference>
<evidence type="ECO:0000259" key="1">
    <source>
        <dbReference type="Pfam" id="PF08281"/>
    </source>
</evidence>
<gene>
    <name evidence="2" type="ORF">WMW72_21845</name>
</gene>
<evidence type="ECO:0000313" key="3">
    <source>
        <dbReference type="Proteomes" id="UP001469365"/>
    </source>
</evidence>
<dbReference type="Proteomes" id="UP001469365">
    <property type="component" value="Unassembled WGS sequence"/>
</dbReference>
<dbReference type="InterPro" id="IPR013249">
    <property type="entry name" value="RNA_pol_sigma70_r4_t2"/>
</dbReference>
<dbReference type="Gene3D" id="1.20.140.160">
    <property type="match status" value="1"/>
</dbReference>
<reference evidence="2 3" key="1">
    <citation type="submission" date="2024-04" db="EMBL/GenBank/DDBJ databases">
        <title>draft genome sequnece of Paenibacillus filicis.</title>
        <authorList>
            <person name="Kim D.-U."/>
        </authorList>
    </citation>
    <scope>NUCLEOTIDE SEQUENCE [LARGE SCALE GENOMIC DNA]</scope>
    <source>
        <strain evidence="2 3">KACC14197</strain>
    </source>
</reference>
<sequence>MHASKTIFEHYQAEIYRIAWRLQYKAKVARKREISFTEIEAAQASFTAHCDNKLFIQELLSQLPPQGRTIIRKLFIEEKTEAEVAKQLNISQQAVNKWKKKMIQQLSRIKCS</sequence>
<dbReference type="Pfam" id="PF08281">
    <property type="entry name" value="Sigma70_r4_2"/>
    <property type="match status" value="1"/>
</dbReference>
<evidence type="ECO:0000313" key="2">
    <source>
        <dbReference type="EMBL" id="MEK8130553.1"/>
    </source>
</evidence>
<dbReference type="InterPro" id="IPR013324">
    <property type="entry name" value="RNA_pol_sigma_r3/r4-like"/>
</dbReference>
<dbReference type="SUPFAM" id="SSF88659">
    <property type="entry name" value="Sigma3 and sigma4 domains of RNA polymerase sigma factors"/>
    <property type="match status" value="1"/>
</dbReference>
<organism evidence="2 3">
    <name type="scientific">Paenibacillus filicis</name>
    <dbReference type="NCBI Taxonomy" id="669464"/>
    <lineage>
        <taxon>Bacteria</taxon>
        <taxon>Bacillati</taxon>
        <taxon>Bacillota</taxon>
        <taxon>Bacilli</taxon>
        <taxon>Bacillales</taxon>
        <taxon>Paenibacillaceae</taxon>
        <taxon>Paenibacillus</taxon>
    </lineage>
</organism>
<proteinExistence type="predicted"/>
<dbReference type="RefSeq" id="WP_341417689.1">
    <property type="nucleotide sequence ID" value="NZ_JBBPCC010000015.1"/>
</dbReference>
<comment type="caution">
    <text evidence="2">The sequence shown here is derived from an EMBL/GenBank/DDBJ whole genome shotgun (WGS) entry which is preliminary data.</text>
</comment>
<protein>
    <submittedName>
        <fullName evidence="2">Sigma factor-like helix-turn-helix DNA-binding protein</fullName>
    </submittedName>
</protein>
<keyword evidence="3" id="KW-1185">Reference proteome</keyword>
<name>A0ABU9DNV4_9BACL</name>
<accession>A0ABU9DNV4</accession>
<feature type="domain" description="RNA polymerase sigma factor 70 region 4 type 2" evidence="1">
    <location>
        <begin position="56"/>
        <end position="99"/>
    </location>
</feature>